<reference evidence="3" key="1">
    <citation type="submission" date="2025-08" db="UniProtKB">
        <authorList>
            <consortium name="RefSeq"/>
        </authorList>
    </citation>
    <scope>IDENTIFICATION</scope>
</reference>
<dbReference type="GeneID" id="106741580"/>
<organism evidence="2 3">
    <name type="scientific">Dinoponera quadriceps</name>
    <name type="common">South American ant</name>
    <dbReference type="NCBI Taxonomy" id="609295"/>
    <lineage>
        <taxon>Eukaryota</taxon>
        <taxon>Metazoa</taxon>
        <taxon>Ecdysozoa</taxon>
        <taxon>Arthropoda</taxon>
        <taxon>Hexapoda</taxon>
        <taxon>Insecta</taxon>
        <taxon>Pterygota</taxon>
        <taxon>Neoptera</taxon>
        <taxon>Endopterygota</taxon>
        <taxon>Hymenoptera</taxon>
        <taxon>Apocrita</taxon>
        <taxon>Aculeata</taxon>
        <taxon>Formicoidea</taxon>
        <taxon>Formicidae</taxon>
        <taxon>Ponerinae</taxon>
        <taxon>Ponerini</taxon>
        <taxon>Dinoponera</taxon>
    </lineage>
</organism>
<protein>
    <submittedName>
        <fullName evidence="3">Uncharacterized protein LOC106741580</fullName>
    </submittedName>
</protein>
<feature type="compositionally biased region" description="Basic and acidic residues" evidence="1">
    <location>
        <begin position="217"/>
        <end position="228"/>
    </location>
</feature>
<evidence type="ECO:0000313" key="3">
    <source>
        <dbReference type="RefSeq" id="XP_014469200.1"/>
    </source>
</evidence>
<dbReference type="AlphaFoldDB" id="A0A6P3WT06"/>
<dbReference type="RefSeq" id="XP_014469200.1">
    <property type="nucleotide sequence ID" value="XM_014613714.1"/>
</dbReference>
<feature type="region of interest" description="Disordered" evidence="1">
    <location>
        <begin position="208"/>
        <end position="228"/>
    </location>
</feature>
<evidence type="ECO:0000256" key="1">
    <source>
        <dbReference type="SAM" id="MobiDB-lite"/>
    </source>
</evidence>
<dbReference type="KEGG" id="dqu:106741580"/>
<name>A0A6P3WT06_DINQU</name>
<dbReference type="Proteomes" id="UP000515204">
    <property type="component" value="Unplaced"/>
</dbReference>
<dbReference type="OrthoDB" id="7698937at2759"/>
<evidence type="ECO:0000313" key="2">
    <source>
        <dbReference type="Proteomes" id="UP000515204"/>
    </source>
</evidence>
<keyword evidence="2" id="KW-1185">Reference proteome</keyword>
<accession>A0A6P3WT06</accession>
<feature type="compositionally biased region" description="Basic and acidic residues" evidence="1">
    <location>
        <begin position="14"/>
        <end position="23"/>
    </location>
</feature>
<gene>
    <name evidence="3" type="primary">LOC106741580</name>
</gene>
<feature type="region of interest" description="Disordered" evidence="1">
    <location>
        <begin position="1"/>
        <end position="26"/>
    </location>
</feature>
<sequence>MSADSSRNSADSSYSEREDEARHSSSHKITKRLKALFCCVKRESHERVIECDPDEYDYIIEKLVVKRVPLALFAIRADLPNRHGSDMMAIPEQTSRSSSSIFGKGSNLVMSAATRGTISMKTMMDSGALSHRARSSAWRDQILDRFSTLHPELKESERPIKDPLNFPQSKRSFVDNTSEVASNIKTDVSFKRMSSVMVRDESVVHRNRPVSGFNNGKTEEGREASCERDRGNCFPGLNRKYIVSPFQVQRGSFDLETPKNVDEDTGRVDCRSLTYLGESVEDGTLQSAAASKERDLRNTAVKWRITIRRRRANVDSTAVASEVEFLRKGK</sequence>
<proteinExistence type="predicted"/>
<feature type="compositionally biased region" description="Low complexity" evidence="1">
    <location>
        <begin position="1"/>
        <end position="13"/>
    </location>
</feature>